<accession>A0A6J6BC58</accession>
<dbReference type="InterPro" id="IPR036188">
    <property type="entry name" value="FAD/NAD-bd_sf"/>
</dbReference>
<dbReference type="Pfam" id="PF01266">
    <property type="entry name" value="DAO"/>
    <property type="match status" value="1"/>
</dbReference>
<sequence>MNEFVETLLSLTWHEPRSSYDVVIIGGGGHGLATAYYLATRHGITNVAVVEADYIGSGNSGRNTTIIRSNYGIPESIRFYRHSQVLYDRLEDETGCWIMHATKGLIWLAHTESAMRAERARCQLNNAMGVETVLVDPVEIKRLCPQIDLSGGGRYPVLGASYHVPASTARHDRVVWAYAQGAMERGVHVLQQTTVTGLLRDGDRVVGVRTNRGDIAAGTVMSAVGGDVTTIASYAGVRLPVRTHPLQAFVTNGYSQGFGPIVSDTELLCYISQTARGQMLIGHEYDREQSYSRQSSFQFLQANAVKMSYLLPFVRNLRILRQWTGRCDVSADFSPIMGFTGVDGFVITTGWGTWGFKAIPAGGEQMAELIATGRTPEMIAPFALDRFAADHSMADQGSTGTR</sequence>
<dbReference type="GO" id="GO:0016491">
    <property type="term" value="F:oxidoreductase activity"/>
    <property type="evidence" value="ECO:0007669"/>
    <property type="project" value="UniProtKB-KW"/>
</dbReference>
<dbReference type="SUPFAM" id="SSF51905">
    <property type="entry name" value="FAD/NAD(P)-binding domain"/>
    <property type="match status" value="1"/>
</dbReference>
<keyword evidence="1" id="KW-0560">Oxidoreductase</keyword>
<evidence type="ECO:0000259" key="2">
    <source>
        <dbReference type="Pfam" id="PF01266"/>
    </source>
</evidence>
<dbReference type="AlphaFoldDB" id="A0A6J6BC58"/>
<dbReference type="InterPro" id="IPR006076">
    <property type="entry name" value="FAD-dep_OxRdtase"/>
</dbReference>
<evidence type="ECO:0000313" key="3">
    <source>
        <dbReference type="EMBL" id="CAB4536254.1"/>
    </source>
</evidence>
<name>A0A6J6BC58_9ZZZZ</name>
<proteinExistence type="predicted"/>
<dbReference type="Gene3D" id="3.30.9.10">
    <property type="entry name" value="D-Amino Acid Oxidase, subunit A, domain 2"/>
    <property type="match status" value="1"/>
</dbReference>
<reference evidence="3" key="1">
    <citation type="submission" date="2020-05" db="EMBL/GenBank/DDBJ databases">
        <authorList>
            <person name="Chiriac C."/>
            <person name="Salcher M."/>
            <person name="Ghai R."/>
            <person name="Kavagutti S V."/>
        </authorList>
    </citation>
    <scope>NUCLEOTIDE SEQUENCE</scope>
</reference>
<gene>
    <name evidence="3" type="ORF">UFOPK1493_00008</name>
</gene>
<dbReference type="Gene3D" id="3.50.50.60">
    <property type="entry name" value="FAD/NAD(P)-binding domain"/>
    <property type="match status" value="1"/>
</dbReference>
<dbReference type="PANTHER" id="PTHR13847">
    <property type="entry name" value="SARCOSINE DEHYDROGENASE-RELATED"/>
    <property type="match status" value="1"/>
</dbReference>
<feature type="domain" description="FAD dependent oxidoreductase" evidence="2">
    <location>
        <begin position="21"/>
        <end position="369"/>
    </location>
</feature>
<dbReference type="PANTHER" id="PTHR13847:SF287">
    <property type="entry name" value="FAD-DEPENDENT OXIDOREDUCTASE DOMAIN-CONTAINING PROTEIN 1"/>
    <property type="match status" value="1"/>
</dbReference>
<dbReference type="GO" id="GO:0005737">
    <property type="term" value="C:cytoplasm"/>
    <property type="evidence" value="ECO:0007669"/>
    <property type="project" value="TreeGrafter"/>
</dbReference>
<protein>
    <submittedName>
        <fullName evidence="3">Unannotated protein</fullName>
    </submittedName>
</protein>
<dbReference type="EMBL" id="CAEZSR010000001">
    <property type="protein sequence ID" value="CAB4536254.1"/>
    <property type="molecule type" value="Genomic_DNA"/>
</dbReference>
<evidence type="ECO:0000256" key="1">
    <source>
        <dbReference type="ARBA" id="ARBA00023002"/>
    </source>
</evidence>
<organism evidence="3">
    <name type="scientific">freshwater metagenome</name>
    <dbReference type="NCBI Taxonomy" id="449393"/>
    <lineage>
        <taxon>unclassified sequences</taxon>
        <taxon>metagenomes</taxon>
        <taxon>ecological metagenomes</taxon>
    </lineage>
</organism>